<sequence>MDDPNITMEEYIQLMADKARGRDQTFNWETATYGEVYCEDLDSFTDFETDFLAIVYNDASTSNQNVSSEPSFDYIPKKLEEEYHSIKDDTLLVSVYTTGKVTMKGMLIPDNLITNEIRDTQAYKKLRIIWRMMIENMMRFMKSTILSLSLHKTAKITKEQENMAAVKEKILEEDVENIIEGVIRTIQKKLMMMMRRKRMRKNKRRIEKMQALIPSPIRSPRKDLYSHKTITQELTVFVSPTPATSSQRRSKSISKKYTYITEDLRRICRRQDFMLQHMQKKYVTNRDFQDIKEKVDVVLHEIVPKIASNITNDLINDNLPRIIANAVKKERESSQAIVPALIS</sequence>
<comment type="caution">
    <text evidence="1">The sequence shown here is derived from an EMBL/GenBank/DDBJ whole genome shotgun (WGS) entry which is preliminary data.</text>
</comment>
<dbReference type="AlphaFoldDB" id="A0A6L2LKI4"/>
<gene>
    <name evidence="1" type="ORF">Tci_033618</name>
</gene>
<evidence type="ECO:0000313" key="1">
    <source>
        <dbReference type="EMBL" id="GEU61640.1"/>
    </source>
</evidence>
<name>A0A6L2LKI4_TANCI</name>
<reference evidence="1" key="1">
    <citation type="journal article" date="2019" name="Sci. Rep.">
        <title>Draft genome of Tanacetum cinerariifolium, the natural source of mosquito coil.</title>
        <authorList>
            <person name="Yamashiro T."/>
            <person name="Shiraishi A."/>
            <person name="Satake H."/>
            <person name="Nakayama K."/>
        </authorList>
    </citation>
    <scope>NUCLEOTIDE SEQUENCE</scope>
</reference>
<protein>
    <submittedName>
        <fullName evidence="1">Uncharacterized protein</fullName>
    </submittedName>
</protein>
<accession>A0A6L2LKI4</accession>
<organism evidence="1">
    <name type="scientific">Tanacetum cinerariifolium</name>
    <name type="common">Dalmatian daisy</name>
    <name type="synonym">Chrysanthemum cinerariifolium</name>
    <dbReference type="NCBI Taxonomy" id="118510"/>
    <lineage>
        <taxon>Eukaryota</taxon>
        <taxon>Viridiplantae</taxon>
        <taxon>Streptophyta</taxon>
        <taxon>Embryophyta</taxon>
        <taxon>Tracheophyta</taxon>
        <taxon>Spermatophyta</taxon>
        <taxon>Magnoliopsida</taxon>
        <taxon>eudicotyledons</taxon>
        <taxon>Gunneridae</taxon>
        <taxon>Pentapetalae</taxon>
        <taxon>asterids</taxon>
        <taxon>campanulids</taxon>
        <taxon>Asterales</taxon>
        <taxon>Asteraceae</taxon>
        <taxon>Asteroideae</taxon>
        <taxon>Anthemideae</taxon>
        <taxon>Anthemidinae</taxon>
        <taxon>Tanacetum</taxon>
    </lineage>
</organism>
<proteinExistence type="predicted"/>
<dbReference type="EMBL" id="BKCJ010004539">
    <property type="protein sequence ID" value="GEU61640.1"/>
    <property type="molecule type" value="Genomic_DNA"/>
</dbReference>